<organism evidence="3 4">
    <name type="scientific">Candidatus Galacturonatibacter soehngenii</name>
    <dbReference type="NCBI Taxonomy" id="2307010"/>
    <lineage>
        <taxon>Bacteria</taxon>
        <taxon>Bacillati</taxon>
        <taxon>Bacillota</taxon>
        <taxon>Clostridia</taxon>
        <taxon>Lachnospirales</taxon>
        <taxon>Lachnospiraceae</taxon>
        <taxon>Candidatus Galacturonatibacter</taxon>
    </lineage>
</organism>
<keyword evidence="1" id="KW-0732">Signal</keyword>
<sequence length="415" mass="45898">MRLLKKSTILTILTLAFVLVATIFSTNTAVAATKPYLNSSKGTVFLYTEDTLTVKSIPGGLQRISWDSSNKSVLKVKSNAKTGVECTLIPKKTGTSTVTCTVETLTKTYKLTCEIKVKKASPFSKIYIDGKNNYKSKTSFITYNTEKSSIKVSSKVKKGWSLVAKEYQVYNTATSAKDVKKIPSNGKVPIGKYQTKVYFTARNKDNEFFVYTVVLKKTTSEKAKPKFAKKSDTIFLNTKNNEVQVKNFPSGATAVWTSSNKAVATVKKSSSEEGIGLLTPKKKGKTTITCIVTKKDKTVKKISYTLNVKGKVKPLEAVEIDGDNIVNDTKNNYFKFSTTDHSVLVQSYENRGWTITSETYTVYKTPKSFGTEQKITGIGTVQVGNYKTVVTVKLKNSSGATYTFTLDIFNSNYKK</sequence>
<dbReference type="Gene3D" id="2.60.40.1080">
    <property type="match status" value="2"/>
</dbReference>
<feature type="signal peptide" evidence="1">
    <location>
        <begin position="1"/>
        <end position="31"/>
    </location>
</feature>
<feature type="chain" id="PRO_5031565948" description="BIG2 domain-containing protein" evidence="1">
    <location>
        <begin position="32"/>
        <end position="415"/>
    </location>
</feature>
<gene>
    <name evidence="3" type="ORF">F7O84_00440</name>
</gene>
<name>A0A7V7UDR1_9FIRM</name>
<dbReference type="RefSeq" id="WP_151140595.1">
    <property type="nucleotide sequence ID" value="NZ_WAGX01000002.1"/>
</dbReference>
<evidence type="ECO:0000259" key="2">
    <source>
        <dbReference type="Pfam" id="PF02368"/>
    </source>
</evidence>
<reference evidence="3 4" key="1">
    <citation type="submission" date="2019-09" db="EMBL/GenBank/DDBJ databases">
        <authorList>
            <person name="Valk L.C."/>
        </authorList>
    </citation>
    <scope>NUCLEOTIDE SEQUENCE [LARGE SCALE GENOMIC DNA]</scope>
    <source>
        <strain evidence="3">GalUA</strain>
    </source>
</reference>
<dbReference type="Proteomes" id="UP000461768">
    <property type="component" value="Unassembled WGS sequence"/>
</dbReference>
<comment type="caution">
    <text evidence="3">The sequence shown here is derived from an EMBL/GenBank/DDBJ whole genome shotgun (WGS) entry which is preliminary data.</text>
</comment>
<feature type="domain" description="BIG2" evidence="2">
    <location>
        <begin position="234"/>
        <end position="301"/>
    </location>
</feature>
<dbReference type="EMBL" id="WAGX01000002">
    <property type="protein sequence ID" value="KAB1440987.1"/>
    <property type="molecule type" value="Genomic_DNA"/>
</dbReference>
<accession>A0A7V7UDR1</accession>
<dbReference type="AlphaFoldDB" id="A0A7V7UDR1"/>
<dbReference type="InterPro" id="IPR008964">
    <property type="entry name" value="Invasin/intimin_cell_adhesion"/>
</dbReference>
<protein>
    <recommendedName>
        <fullName evidence="2">BIG2 domain-containing protein</fullName>
    </recommendedName>
</protein>
<keyword evidence="4" id="KW-1185">Reference proteome</keyword>
<dbReference type="Pfam" id="PF02368">
    <property type="entry name" value="Big_2"/>
    <property type="match status" value="1"/>
</dbReference>
<evidence type="ECO:0000313" key="3">
    <source>
        <dbReference type="EMBL" id="KAB1440987.1"/>
    </source>
</evidence>
<dbReference type="OrthoDB" id="2034272at2"/>
<dbReference type="InterPro" id="IPR003343">
    <property type="entry name" value="Big_2"/>
</dbReference>
<evidence type="ECO:0000313" key="4">
    <source>
        <dbReference type="Proteomes" id="UP000461768"/>
    </source>
</evidence>
<proteinExistence type="predicted"/>
<reference evidence="3 4" key="2">
    <citation type="submission" date="2020-02" db="EMBL/GenBank/DDBJ databases">
        <title>Candidatus Galacturonibacter soehngenii shows hetero-acetogenic catabolism of galacturonic acid but lacks a canonical carbon monoxide dehydrogenase/acetyl-CoA synthase complex.</title>
        <authorList>
            <person name="Diender M."/>
            <person name="Stouten G.R."/>
            <person name="Petersen J.F."/>
            <person name="Nielsen P.H."/>
            <person name="Dueholm M.S."/>
            <person name="Pronk J.T."/>
            <person name="Van Loosdrecht M.C.M."/>
        </authorList>
    </citation>
    <scope>NUCLEOTIDE SEQUENCE [LARGE SCALE GENOMIC DNA]</scope>
    <source>
        <strain evidence="3">GalUA</strain>
    </source>
</reference>
<evidence type="ECO:0000256" key="1">
    <source>
        <dbReference type="SAM" id="SignalP"/>
    </source>
</evidence>
<dbReference type="SUPFAM" id="SSF49373">
    <property type="entry name" value="Invasin/intimin cell-adhesion fragments"/>
    <property type="match status" value="1"/>
</dbReference>